<dbReference type="CDD" id="cd00051">
    <property type="entry name" value="EFh"/>
    <property type="match status" value="2"/>
</dbReference>
<dbReference type="OrthoDB" id="26525at2759"/>
<evidence type="ECO:0000256" key="5">
    <source>
        <dbReference type="ARBA" id="ARBA00022723"/>
    </source>
</evidence>
<keyword evidence="6" id="KW-0677">Repeat</keyword>
<organism evidence="12 13">
    <name type="scientific">Stentor coeruleus</name>
    <dbReference type="NCBI Taxonomy" id="5963"/>
    <lineage>
        <taxon>Eukaryota</taxon>
        <taxon>Sar</taxon>
        <taxon>Alveolata</taxon>
        <taxon>Ciliophora</taxon>
        <taxon>Postciliodesmatophora</taxon>
        <taxon>Heterotrichea</taxon>
        <taxon>Heterotrichida</taxon>
        <taxon>Stentoridae</taxon>
        <taxon>Stentor</taxon>
    </lineage>
</organism>
<reference evidence="12 13" key="1">
    <citation type="submission" date="2016-11" db="EMBL/GenBank/DDBJ databases">
        <title>The macronuclear genome of Stentor coeruleus: a giant cell with tiny introns.</title>
        <authorList>
            <person name="Slabodnick M."/>
            <person name="Ruby J.G."/>
            <person name="Reiff S.B."/>
            <person name="Swart E.C."/>
            <person name="Gosai S."/>
            <person name="Prabakaran S."/>
            <person name="Witkowska E."/>
            <person name="Larue G.E."/>
            <person name="Fisher S."/>
            <person name="Freeman R.M."/>
            <person name="Gunawardena J."/>
            <person name="Chu W."/>
            <person name="Stover N.A."/>
            <person name="Gregory B.D."/>
            <person name="Nowacki M."/>
            <person name="Derisi J."/>
            <person name="Roy S.W."/>
            <person name="Marshall W.F."/>
            <person name="Sood P."/>
        </authorList>
    </citation>
    <scope>NUCLEOTIDE SEQUENCE [LARGE SCALE GENOMIC DNA]</scope>
    <source>
        <strain evidence="12">WM001</strain>
    </source>
</reference>
<comment type="subcellular location">
    <subcellularLocation>
        <location evidence="1">Cytoplasm</location>
        <location evidence="1">Cytoskeleton</location>
    </subcellularLocation>
</comment>
<comment type="caution">
    <text evidence="12">The sequence shown here is derived from an EMBL/GenBank/DDBJ whole genome shotgun (WGS) entry which is preliminary data.</text>
</comment>
<keyword evidence="5" id="KW-0479">Metal-binding</keyword>
<dbReference type="PANTHER" id="PTHR23048:SF0">
    <property type="entry name" value="CALMODULIN LIKE 3"/>
    <property type="match status" value="1"/>
</dbReference>
<keyword evidence="7" id="KW-0106">Calcium</keyword>
<dbReference type="Proteomes" id="UP000187209">
    <property type="component" value="Unassembled WGS sequence"/>
</dbReference>
<dbReference type="AlphaFoldDB" id="A0A1R2BEU9"/>
<evidence type="ECO:0000256" key="6">
    <source>
        <dbReference type="ARBA" id="ARBA00022737"/>
    </source>
</evidence>
<dbReference type="InterPro" id="IPR011992">
    <property type="entry name" value="EF-hand-dom_pair"/>
</dbReference>
<dbReference type="PROSITE" id="PS00018">
    <property type="entry name" value="EF_HAND_1"/>
    <property type="match status" value="2"/>
</dbReference>
<dbReference type="PROSITE" id="PS50222">
    <property type="entry name" value="EF_HAND_2"/>
    <property type="match status" value="4"/>
</dbReference>
<keyword evidence="9" id="KW-0206">Cytoskeleton</keyword>
<dbReference type="GO" id="GO:0005509">
    <property type="term" value="F:calcium ion binding"/>
    <property type="evidence" value="ECO:0007669"/>
    <property type="project" value="InterPro"/>
</dbReference>
<evidence type="ECO:0000259" key="11">
    <source>
        <dbReference type="PROSITE" id="PS50222"/>
    </source>
</evidence>
<sequence length="149" mass="17184">MVEHLSEEQIKEFKEVFSLFENENSRTITTKQLGTVIRSLGLNPTEGEIQEIIKKVDVDDNGTIDFSEFLNIMSRMIDDKDIEQELLEAFNAFDKDGDGLIDIADIRHSMKILGEKLSSGKFYEDAYEIDCDVDGKINFEEFLKMLIYK</sequence>
<dbReference type="Gene3D" id="1.10.238.10">
    <property type="entry name" value="EF-hand"/>
    <property type="match status" value="2"/>
</dbReference>
<proteinExistence type="inferred from homology"/>
<name>A0A1R2BEU9_9CILI</name>
<feature type="domain" description="EF-hand" evidence="11">
    <location>
        <begin position="8"/>
        <end position="43"/>
    </location>
</feature>
<feature type="domain" description="EF-hand" evidence="11">
    <location>
        <begin position="81"/>
        <end position="116"/>
    </location>
</feature>
<dbReference type="SUPFAM" id="SSF47473">
    <property type="entry name" value="EF-hand"/>
    <property type="match status" value="1"/>
</dbReference>
<evidence type="ECO:0000313" key="13">
    <source>
        <dbReference type="Proteomes" id="UP000187209"/>
    </source>
</evidence>
<dbReference type="Pfam" id="PF13499">
    <property type="entry name" value="EF-hand_7"/>
    <property type="match status" value="2"/>
</dbReference>
<evidence type="ECO:0000256" key="9">
    <source>
        <dbReference type="ARBA" id="ARBA00023212"/>
    </source>
</evidence>
<comment type="function">
    <text evidence="10">Plays a fundamental role in microtubule organizing center structure and function. Component of the infraciliary lattice (ICL) and the ciliary basal bodies.</text>
</comment>
<keyword evidence="4" id="KW-0963">Cytoplasm</keyword>
<dbReference type="InterPro" id="IPR002048">
    <property type="entry name" value="EF_hand_dom"/>
</dbReference>
<dbReference type="SMART" id="SM00054">
    <property type="entry name" value="EFh"/>
    <property type="match status" value="4"/>
</dbReference>
<accession>A0A1R2BEU9</accession>
<dbReference type="FunFam" id="1.10.238.10:FF:000178">
    <property type="entry name" value="Calmodulin-2 A"/>
    <property type="match status" value="1"/>
</dbReference>
<evidence type="ECO:0000256" key="4">
    <source>
        <dbReference type="ARBA" id="ARBA00022490"/>
    </source>
</evidence>
<comment type="similarity">
    <text evidence="2">Belongs to the centrin family.</text>
</comment>
<dbReference type="EMBL" id="MPUH01000698">
    <property type="protein sequence ID" value="OMJ75308.1"/>
    <property type="molecule type" value="Genomic_DNA"/>
</dbReference>
<feature type="domain" description="EF-hand" evidence="11">
    <location>
        <begin position="44"/>
        <end position="79"/>
    </location>
</feature>
<evidence type="ECO:0000256" key="7">
    <source>
        <dbReference type="ARBA" id="ARBA00022837"/>
    </source>
</evidence>
<evidence type="ECO:0000256" key="1">
    <source>
        <dbReference type="ARBA" id="ARBA00004245"/>
    </source>
</evidence>
<keyword evidence="8" id="KW-0007">Acetylation</keyword>
<dbReference type="InterPro" id="IPR018247">
    <property type="entry name" value="EF_Hand_1_Ca_BS"/>
</dbReference>
<feature type="domain" description="EF-hand" evidence="11">
    <location>
        <begin position="128"/>
        <end position="149"/>
    </location>
</feature>
<gene>
    <name evidence="12" type="ORF">SteCoe_25583</name>
</gene>
<dbReference type="GO" id="GO:0016460">
    <property type="term" value="C:myosin II complex"/>
    <property type="evidence" value="ECO:0007669"/>
    <property type="project" value="TreeGrafter"/>
</dbReference>
<evidence type="ECO:0000256" key="2">
    <source>
        <dbReference type="ARBA" id="ARBA00005253"/>
    </source>
</evidence>
<evidence type="ECO:0000256" key="8">
    <source>
        <dbReference type="ARBA" id="ARBA00022990"/>
    </source>
</evidence>
<keyword evidence="13" id="KW-1185">Reference proteome</keyword>
<evidence type="ECO:0000256" key="3">
    <source>
        <dbReference type="ARBA" id="ARBA00020786"/>
    </source>
</evidence>
<evidence type="ECO:0000313" key="12">
    <source>
        <dbReference type="EMBL" id="OMJ75308.1"/>
    </source>
</evidence>
<dbReference type="InterPro" id="IPR050230">
    <property type="entry name" value="CALM/Myosin/TropC-like"/>
</dbReference>
<dbReference type="PANTHER" id="PTHR23048">
    <property type="entry name" value="MYOSIN LIGHT CHAIN 1, 3"/>
    <property type="match status" value="1"/>
</dbReference>
<evidence type="ECO:0000256" key="10">
    <source>
        <dbReference type="ARBA" id="ARBA00025692"/>
    </source>
</evidence>
<protein>
    <recommendedName>
        <fullName evidence="3">Calmodulin</fullName>
    </recommendedName>
</protein>